<gene>
    <name evidence="2" type="ORF">Dpep_1835</name>
</gene>
<dbReference type="GO" id="GO:0005829">
    <property type="term" value="C:cytosol"/>
    <property type="evidence" value="ECO:0007669"/>
    <property type="project" value="TreeGrafter"/>
</dbReference>
<dbReference type="InterPro" id="IPR016084">
    <property type="entry name" value="Haem_Oase-like_multi-hlx"/>
</dbReference>
<accession>D2Z8R2</accession>
<dbReference type="RefSeq" id="WP_005661528.1">
    <property type="nucleotide sequence ID" value="NZ_ABTR02000001.1"/>
</dbReference>
<dbReference type="Gene3D" id="1.20.910.10">
    <property type="entry name" value="Heme oxygenase-like"/>
    <property type="match status" value="1"/>
</dbReference>
<feature type="domain" description="Thiaminase-2/PQQC" evidence="1">
    <location>
        <begin position="15"/>
        <end position="205"/>
    </location>
</feature>
<evidence type="ECO:0000259" key="1">
    <source>
        <dbReference type="Pfam" id="PF03070"/>
    </source>
</evidence>
<keyword evidence="3" id="KW-1185">Reference proteome</keyword>
<dbReference type="PANTHER" id="PTHR43198">
    <property type="entry name" value="BIFUNCTIONAL TH2 PROTEIN"/>
    <property type="match status" value="1"/>
</dbReference>
<dbReference type="PaxDb" id="469381-Dpep_1835"/>
<organism evidence="2 3">
    <name type="scientific">Dethiosulfovibrio peptidovorans DSM 11002</name>
    <dbReference type="NCBI Taxonomy" id="469381"/>
    <lineage>
        <taxon>Bacteria</taxon>
        <taxon>Thermotogati</taxon>
        <taxon>Synergistota</taxon>
        <taxon>Synergistia</taxon>
        <taxon>Synergistales</taxon>
        <taxon>Dethiosulfovibrionaceae</taxon>
        <taxon>Dethiosulfovibrio</taxon>
    </lineage>
</organism>
<dbReference type="InterPro" id="IPR050967">
    <property type="entry name" value="Thiamine_Salvage_TenA"/>
</dbReference>
<dbReference type="STRING" id="469381.Dpep_1835"/>
<dbReference type="EMBL" id="ABTR02000001">
    <property type="protein sequence ID" value="EFC91859.1"/>
    <property type="molecule type" value="Genomic_DNA"/>
</dbReference>
<dbReference type="Proteomes" id="UP000006427">
    <property type="component" value="Unassembled WGS sequence"/>
</dbReference>
<dbReference type="InterPro" id="IPR004305">
    <property type="entry name" value="Thiaminase-2/PQQC"/>
</dbReference>
<dbReference type="SUPFAM" id="SSF48613">
    <property type="entry name" value="Heme oxygenase-like"/>
    <property type="match status" value="1"/>
</dbReference>
<dbReference type="PANTHER" id="PTHR43198:SF2">
    <property type="entry name" value="SI:CH1073-67J19.1-RELATED"/>
    <property type="match status" value="1"/>
</dbReference>
<dbReference type="OrthoDB" id="34166at2"/>
<dbReference type="AlphaFoldDB" id="D2Z8R2"/>
<proteinExistence type="predicted"/>
<evidence type="ECO:0000313" key="2">
    <source>
        <dbReference type="EMBL" id="EFC91859.1"/>
    </source>
</evidence>
<comment type="caution">
    <text evidence="2">The sequence shown here is derived from an EMBL/GenBank/DDBJ whole genome shotgun (WGS) entry which is preliminary data.</text>
</comment>
<dbReference type="CDD" id="cd19368">
    <property type="entry name" value="TenA_C_AtTH2-like"/>
    <property type="match status" value="1"/>
</dbReference>
<name>D2Z8R2_9BACT</name>
<reference evidence="2 3" key="1">
    <citation type="journal article" date="2010" name="Stand. Genomic Sci.">
        <title>Permanent draft genome sequence of Dethiosulfovibrio peptidovorans type strain (SEBR 4207).</title>
        <authorList>
            <person name="Labutti K."/>
            <person name="Mayilraj S."/>
            <person name="Clum A."/>
            <person name="Lucas S."/>
            <person name="Glavina Del Rio T."/>
            <person name="Nolan M."/>
            <person name="Tice H."/>
            <person name="Cheng J.F."/>
            <person name="Pitluck S."/>
            <person name="Liolios K."/>
            <person name="Ivanova N."/>
            <person name="Mavromatis K."/>
            <person name="Mikhailova N."/>
            <person name="Pati A."/>
            <person name="Goodwin L."/>
            <person name="Chen A."/>
            <person name="Palaniappan K."/>
            <person name="Land M."/>
            <person name="Hauser L."/>
            <person name="Chang Y.J."/>
            <person name="Jeffries C.D."/>
            <person name="Rohde M."/>
            <person name="Spring S."/>
            <person name="Goker M."/>
            <person name="Woyke T."/>
            <person name="Bristow J."/>
            <person name="Eisen J.A."/>
            <person name="Markowitz V."/>
            <person name="Hugenholtz P."/>
            <person name="Kyrpides N.C."/>
            <person name="Klenk H.P."/>
            <person name="Lapidus A."/>
        </authorList>
    </citation>
    <scope>NUCLEOTIDE SEQUENCE [LARGE SCALE GENOMIC DNA]</scope>
    <source>
        <strain evidence="2 3">DSM 11002</strain>
    </source>
</reference>
<dbReference type="Pfam" id="PF03070">
    <property type="entry name" value="TENA_THI-4"/>
    <property type="match status" value="1"/>
</dbReference>
<protein>
    <submittedName>
        <fullName evidence="2">Transcriptional activator, TenA family</fullName>
    </submittedName>
</protein>
<evidence type="ECO:0000313" key="3">
    <source>
        <dbReference type="Proteomes" id="UP000006427"/>
    </source>
</evidence>
<sequence length="219" mass="24932">MVALSTVLFDENMDIALACLDHPFIRELKTGSLKLETFQGYLSQDSFYLKAYAKAFAFGISKSQDEETMEVFVSLLNGVFEELKLHGAYSKKWGFPLNCPPSKATSNYVDFLLRVAATEGIGDIAAATLPCDALYLFLGTELKRGDHSKSRYMEWIDTYSSESFRILTNTLAELVDRHGTDPERARRHYRRAMKLEYDFFDDAYNSYMAEGNQEGEIQD</sequence>
<dbReference type="eggNOG" id="COG0819">
    <property type="taxonomic scope" value="Bacteria"/>
</dbReference>